<proteinExistence type="predicted"/>
<protein>
    <submittedName>
        <fullName evidence="2">Uncharacterized protein</fullName>
    </submittedName>
</protein>
<dbReference type="EMBL" id="JSCE01000242">
    <property type="protein sequence ID" value="KHM48460.1"/>
    <property type="molecule type" value="Genomic_DNA"/>
</dbReference>
<comment type="caution">
    <text evidence="2">The sequence shown here is derived from an EMBL/GenBank/DDBJ whole genome shotgun (WGS) entry which is preliminary data.</text>
</comment>
<evidence type="ECO:0000313" key="2">
    <source>
        <dbReference type="EMBL" id="KHM48460.1"/>
    </source>
</evidence>
<keyword evidence="1" id="KW-0732">Signal</keyword>
<dbReference type="RefSeq" id="WP_027397936.1">
    <property type="nucleotide sequence ID" value="NZ_JSCE01000242.1"/>
</dbReference>
<dbReference type="AlphaFoldDB" id="A0A0B2JJ54"/>
<evidence type="ECO:0000256" key="1">
    <source>
        <dbReference type="SAM" id="SignalP"/>
    </source>
</evidence>
<sequence>MTRFKNDKMKKILPLVVLMMFVFSNVAFAIESTVVYYNKVTKNTVLISYNNYFCGKLEWVDSGFEELYEGDKLEGLVGCGKRYLKDLTNDREVGIFISKTNLTKDSAKEWVREQEKNGIW</sequence>
<keyword evidence="3" id="KW-1185">Reference proteome</keyword>
<accession>A0A0B2JJ54</accession>
<gene>
    <name evidence="2" type="ORF">NZ47_13230</name>
</gene>
<name>A0A0B2JJ54_9FIRM</name>
<organism evidence="2 3">
    <name type="scientific">Anaerovibrio lipolyticus</name>
    <dbReference type="NCBI Taxonomy" id="82374"/>
    <lineage>
        <taxon>Bacteria</taxon>
        <taxon>Bacillati</taxon>
        <taxon>Bacillota</taxon>
        <taxon>Negativicutes</taxon>
        <taxon>Selenomonadales</taxon>
        <taxon>Selenomonadaceae</taxon>
        <taxon>Anaerovibrio</taxon>
    </lineage>
</organism>
<feature type="chain" id="PRO_5002070979" evidence="1">
    <location>
        <begin position="30"/>
        <end position="120"/>
    </location>
</feature>
<dbReference type="eggNOG" id="ENOG502ZJM4">
    <property type="taxonomic scope" value="Bacteria"/>
</dbReference>
<evidence type="ECO:0000313" key="3">
    <source>
        <dbReference type="Proteomes" id="UP000030993"/>
    </source>
</evidence>
<reference evidence="2 3" key="1">
    <citation type="journal article" date="2013" name="PLoS ONE">
        <title>Identification and characterization of three novel lipases belonging to families II and V from Anaerovibrio lipolyticus 5ST.</title>
        <authorList>
            <person name="Prive F."/>
            <person name="Kaderbhai N.N."/>
            <person name="Girdwood S."/>
            <person name="Worgan H.J."/>
            <person name="Pinloche E."/>
            <person name="Scollan N.D."/>
            <person name="Huws S.A."/>
            <person name="Newbold C.J."/>
        </authorList>
    </citation>
    <scope>NUCLEOTIDE SEQUENCE [LARGE SCALE GENOMIC DNA]</scope>
    <source>
        <strain evidence="2 3">5S</strain>
    </source>
</reference>
<dbReference type="Proteomes" id="UP000030993">
    <property type="component" value="Unassembled WGS sequence"/>
</dbReference>
<feature type="signal peptide" evidence="1">
    <location>
        <begin position="1"/>
        <end position="29"/>
    </location>
</feature>